<evidence type="ECO:0000313" key="3">
    <source>
        <dbReference type="EMBL" id="ABB49577.1"/>
    </source>
</evidence>
<keyword evidence="3" id="KW-0645">Protease</keyword>
<dbReference type="OrthoDB" id="9782250at2"/>
<dbReference type="PANTHER" id="PTHR43592:SF15">
    <property type="entry name" value="CAAX AMINO TERMINAL PROTEASE FAMILY PROTEIN"/>
    <property type="match status" value="1"/>
</dbReference>
<dbReference type="PANTHER" id="PTHR43592">
    <property type="entry name" value="CAAX AMINO TERMINAL PROTEASE"/>
    <property type="match status" value="1"/>
</dbReference>
<feature type="transmembrane region" description="Helical" evidence="1">
    <location>
        <begin position="387"/>
        <end position="407"/>
    </location>
</feature>
<dbReference type="eggNOG" id="COG1266">
    <property type="taxonomic scope" value="Bacteria"/>
</dbReference>
<evidence type="ECO:0000256" key="1">
    <source>
        <dbReference type="SAM" id="Phobius"/>
    </source>
</evidence>
<keyword evidence="3" id="KW-0378">Hydrolase</keyword>
<feature type="transmembrane region" description="Helical" evidence="1">
    <location>
        <begin position="354"/>
        <end position="375"/>
    </location>
</feature>
<dbReference type="KEGG" id="pmi:PMT9312_0516"/>
<organism evidence="3 4">
    <name type="scientific">Prochlorococcus marinus (strain MIT 9312)</name>
    <dbReference type="NCBI Taxonomy" id="74546"/>
    <lineage>
        <taxon>Bacteria</taxon>
        <taxon>Bacillati</taxon>
        <taxon>Cyanobacteriota</taxon>
        <taxon>Cyanophyceae</taxon>
        <taxon>Synechococcales</taxon>
        <taxon>Prochlorococcaceae</taxon>
        <taxon>Prochlorococcus</taxon>
    </lineage>
</organism>
<feature type="transmembrane region" description="Helical" evidence="1">
    <location>
        <begin position="413"/>
        <end position="436"/>
    </location>
</feature>
<gene>
    <name evidence="3" type="ordered locus">PMT9312_0516</name>
</gene>
<dbReference type="GO" id="GO:0006508">
    <property type="term" value="P:proteolysis"/>
    <property type="evidence" value="ECO:0007669"/>
    <property type="project" value="UniProtKB-KW"/>
</dbReference>
<dbReference type="Proteomes" id="UP000002715">
    <property type="component" value="Chromosome"/>
</dbReference>
<dbReference type="Pfam" id="PF02517">
    <property type="entry name" value="Rce1-like"/>
    <property type="match status" value="1"/>
</dbReference>
<feature type="domain" description="CAAX prenyl protease 2/Lysostaphin resistance protein A-like" evidence="2">
    <location>
        <begin position="355"/>
        <end position="442"/>
    </location>
</feature>
<dbReference type="InterPro" id="IPR003675">
    <property type="entry name" value="Rce1/LyrA-like_dom"/>
</dbReference>
<sequence length="453" mass="51536">MIFKNISKTKLSLALISLVITFFVWQQGLRDSLSRPSVSFDISQKEQEIVELAVQSIPTNLKKFFITNDPIDQINNSLSEVSFNELSERNKLIRIISLESNESLIFKNRSKEFENKNYNLLIDEIQKKSNNNSYNPNSEKFDFFKRDRFLYHLLSKKFDFDDSSVITKSFSSKMFLKILAIRLIPLLTILLGSILALKTLWTAISLKKFVWKEIKSLDLELIDMVLLIAGGFVVLGEVVSPLFSISLVELISKNISNELSQSLKIFFGYLFMAIPPLWIVYYQIKSLNGEFSLKKDYFQFNFLPIKDAIIQGIKGWLTIVPFVLLISLIMNSLIDNQNGSNPLLEIVLNNNNYLSFILLFLTTTLLAPLFEEIIFRGILLPTLSRDFGIILGIIVSAFIFALAHLSLGEMPPLFVLGIGLGITRIASGSLLSSVIMHSLWNGLTFLNLFLLRT</sequence>
<evidence type="ECO:0000259" key="2">
    <source>
        <dbReference type="Pfam" id="PF02517"/>
    </source>
</evidence>
<feature type="transmembrane region" description="Helical" evidence="1">
    <location>
        <begin position="221"/>
        <end position="245"/>
    </location>
</feature>
<dbReference type="RefSeq" id="WP_011376075.1">
    <property type="nucleotide sequence ID" value="NC_007577.1"/>
</dbReference>
<dbReference type="STRING" id="74546.PMT9312_0516"/>
<dbReference type="EMBL" id="CP000111">
    <property type="protein sequence ID" value="ABB49577.1"/>
    <property type="molecule type" value="Genomic_DNA"/>
</dbReference>
<accession>Q31C18</accession>
<reference evidence="4" key="1">
    <citation type="submission" date="2005-07" db="EMBL/GenBank/DDBJ databases">
        <title>Complete sequence of Prochlorococcus marinus str. MIT 9312.</title>
        <authorList>
            <consortium name="US DOE Joint Genome Institute"/>
            <person name="Copeland A."/>
            <person name="Lucas S."/>
            <person name="Lapidus A."/>
            <person name="Barry K."/>
            <person name="Detter J.C."/>
            <person name="Glavina T."/>
            <person name="Hammon N."/>
            <person name="Israni S."/>
            <person name="Pitluck S."/>
            <person name="Thiel J."/>
            <person name="Schmutz J."/>
            <person name="Larimer F."/>
            <person name="Land M."/>
            <person name="Kyrpides N."/>
            <person name="Lykidis A."/>
            <person name="Richardson P."/>
        </authorList>
    </citation>
    <scope>NUCLEOTIDE SEQUENCE [LARGE SCALE GENOMIC DNA]</scope>
    <source>
        <strain evidence="4">MIT 9312</strain>
    </source>
</reference>
<feature type="transmembrane region" description="Helical" evidence="1">
    <location>
        <begin position="179"/>
        <end position="201"/>
    </location>
</feature>
<dbReference type="AlphaFoldDB" id="Q31C18"/>
<name>Q31C18_PROM9</name>
<keyword evidence="1" id="KW-0812">Transmembrane</keyword>
<keyword evidence="1" id="KW-0472">Membrane</keyword>
<dbReference type="GO" id="GO:0080120">
    <property type="term" value="P:CAAX-box protein maturation"/>
    <property type="evidence" value="ECO:0007669"/>
    <property type="project" value="UniProtKB-ARBA"/>
</dbReference>
<feature type="transmembrane region" description="Helical" evidence="1">
    <location>
        <begin position="265"/>
        <end position="284"/>
    </location>
</feature>
<dbReference type="GO" id="GO:0004175">
    <property type="term" value="F:endopeptidase activity"/>
    <property type="evidence" value="ECO:0007669"/>
    <property type="project" value="UniProtKB-ARBA"/>
</dbReference>
<feature type="transmembrane region" description="Helical" evidence="1">
    <location>
        <begin position="315"/>
        <end position="334"/>
    </location>
</feature>
<protein>
    <submittedName>
        <fullName evidence="3">Membrane associated protease-like protein</fullName>
    </submittedName>
</protein>
<proteinExistence type="predicted"/>
<keyword evidence="1" id="KW-1133">Transmembrane helix</keyword>
<evidence type="ECO:0000313" key="4">
    <source>
        <dbReference type="Proteomes" id="UP000002715"/>
    </source>
</evidence>
<dbReference type="HOGENOM" id="CLU_043242_0_0_3"/>